<feature type="compositionally biased region" description="Polar residues" evidence="1">
    <location>
        <begin position="258"/>
        <end position="270"/>
    </location>
</feature>
<feature type="region of interest" description="Disordered" evidence="1">
    <location>
        <begin position="224"/>
        <end position="270"/>
    </location>
</feature>
<keyword evidence="3" id="KW-1185">Reference proteome</keyword>
<name>A0A2Z6NJR3_TRISU</name>
<evidence type="ECO:0000313" key="3">
    <source>
        <dbReference type="Proteomes" id="UP000242715"/>
    </source>
</evidence>
<proteinExistence type="predicted"/>
<dbReference type="Proteomes" id="UP000242715">
    <property type="component" value="Unassembled WGS sequence"/>
</dbReference>
<reference evidence="3" key="1">
    <citation type="journal article" date="2017" name="Front. Plant Sci.">
        <title>Climate Clever Clovers: New Paradigm to Reduce the Environmental Footprint of Ruminants by Breeding Low Methanogenic Forages Utilizing Haplotype Variation.</title>
        <authorList>
            <person name="Kaur P."/>
            <person name="Appels R."/>
            <person name="Bayer P.E."/>
            <person name="Keeble-Gagnere G."/>
            <person name="Wang J."/>
            <person name="Hirakawa H."/>
            <person name="Shirasawa K."/>
            <person name="Vercoe P."/>
            <person name="Stefanova K."/>
            <person name="Durmic Z."/>
            <person name="Nichols P."/>
            <person name="Revell C."/>
            <person name="Isobe S.N."/>
            <person name="Edwards D."/>
            <person name="Erskine W."/>
        </authorList>
    </citation>
    <scope>NUCLEOTIDE SEQUENCE [LARGE SCALE GENOMIC DNA]</scope>
    <source>
        <strain evidence="3">cv. Daliak</strain>
    </source>
</reference>
<dbReference type="AlphaFoldDB" id="A0A2Z6NJR3"/>
<dbReference type="EMBL" id="DF974020">
    <property type="protein sequence ID" value="GAU44161.1"/>
    <property type="molecule type" value="Genomic_DNA"/>
</dbReference>
<organism evidence="2 3">
    <name type="scientific">Trifolium subterraneum</name>
    <name type="common">Subterranean clover</name>
    <dbReference type="NCBI Taxonomy" id="3900"/>
    <lineage>
        <taxon>Eukaryota</taxon>
        <taxon>Viridiplantae</taxon>
        <taxon>Streptophyta</taxon>
        <taxon>Embryophyta</taxon>
        <taxon>Tracheophyta</taxon>
        <taxon>Spermatophyta</taxon>
        <taxon>Magnoliopsida</taxon>
        <taxon>eudicotyledons</taxon>
        <taxon>Gunneridae</taxon>
        <taxon>Pentapetalae</taxon>
        <taxon>rosids</taxon>
        <taxon>fabids</taxon>
        <taxon>Fabales</taxon>
        <taxon>Fabaceae</taxon>
        <taxon>Papilionoideae</taxon>
        <taxon>50 kb inversion clade</taxon>
        <taxon>NPAAA clade</taxon>
        <taxon>Hologalegina</taxon>
        <taxon>IRL clade</taxon>
        <taxon>Trifolieae</taxon>
        <taxon>Trifolium</taxon>
    </lineage>
</organism>
<gene>
    <name evidence="2" type="ORF">TSUD_377610</name>
</gene>
<evidence type="ECO:0000256" key="1">
    <source>
        <dbReference type="SAM" id="MobiDB-lite"/>
    </source>
</evidence>
<feature type="compositionally biased region" description="Acidic residues" evidence="1">
    <location>
        <begin position="236"/>
        <end position="255"/>
    </location>
</feature>
<accession>A0A2Z6NJR3</accession>
<sequence>MDANNINTRKHVTAQARFVRKRILQAKKRFRLLRKKRVQVPDTCNTPDDNLIHRTPTNTPLSRVLSNMDNHNLSHTCSTIESTKFPISNTVNNPTNKLTKENVVRSKVHANCGILQPKITMRSIPTNRSPLADVTSSIVNNKTIHVLNSLASPPPVPSLPPVLNTNNVFHRKNRPHLHSIQVNLENKFDSVNTTSKLTHKKPQQDSTSDVQEITTKRKHTTLIDLQEVLNHSDSSEYSDEDSFDDESDSETDNDDISYSNSQTNSTVAQG</sequence>
<evidence type="ECO:0000313" key="2">
    <source>
        <dbReference type="EMBL" id="GAU44161.1"/>
    </source>
</evidence>
<protein>
    <submittedName>
        <fullName evidence="2">Uncharacterized protein</fullName>
    </submittedName>
</protein>